<dbReference type="NCBIfam" id="NF037982">
    <property type="entry name" value="Nramp_1"/>
    <property type="match status" value="1"/>
</dbReference>
<dbReference type="PANTHER" id="PTHR11706">
    <property type="entry name" value="SOLUTE CARRIER PROTEIN FAMILY 11 MEMBER"/>
    <property type="match status" value="1"/>
</dbReference>
<reference evidence="9 10" key="2">
    <citation type="submission" date="2020-05" db="EMBL/GenBank/DDBJ databases">
        <title>Identification and distribution of gene clusters putatively required for synthesis of sphingolipid metabolism inhibitors in phylogenetically diverse species of the filamentous fungus Fusarium.</title>
        <authorList>
            <person name="Kim H.-S."/>
            <person name="Busman M."/>
            <person name="Brown D.W."/>
            <person name="Divon H."/>
            <person name="Uhlig S."/>
            <person name="Proctor R.H."/>
        </authorList>
    </citation>
    <scope>NUCLEOTIDE SEQUENCE [LARGE SCALE GENOMIC DNA]</scope>
    <source>
        <strain evidence="9 10">NRRL 25331</strain>
    </source>
</reference>
<dbReference type="InterPro" id="IPR011990">
    <property type="entry name" value="TPR-like_helical_dom_sf"/>
</dbReference>
<keyword evidence="2 7" id="KW-0812">Transmembrane</keyword>
<feature type="transmembrane region" description="Helical" evidence="7">
    <location>
        <begin position="1464"/>
        <end position="1491"/>
    </location>
</feature>
<feature type="coiled-coil region" evidence="5">
    <location>
        <begin position="692"/>
        <end position="719"/>
    </location>
</feature>
<dbReference type="GO" id="GO:0030026">
    <property type="term" value="P:intracellular manganese ion homeostasis"/>
    <property type="evidence" value="ECO:0007669"/>
    <property type="project" value="TreeGrafter"/>
</dbReference>
<feature type="domain" description="CHAT" evidence="8">
    <location>
        <begin position="828"/>
        <end position="1078"/>
    </location>
</feature>
<feature type="transmembrane region" description="Helical" evidence="7">
    <location>
        <begin position="1653"/>
        <end position="1676"/>
    </location>
</feature>
<dbReference type="Pfam" id="PF01566">
    <property type="entry name" value="Nramp"/>
    <property type="match status" value="1"/>
</dbReference>
<feature type="transmembrane region" description="Helical" evidence="7">
    <location>
        <begin position="1279"/>
        <end position="1307"/>
    </location>
</feature>
<evidence type="ECO:0000256" key="5">
    <source>
        <dbReference type="SAM" id="Coils"/>
    </source>
</evidence>
<keyword evidence="4 7" id="KW-0472">Membrane</keyword>
<dbReference type="PRINTS" id="PR00447">
    <property type="entry name" value="NATRESASSCMP"/>
</dbReference>
<sequence length="1679" mass="185646">MEQTLTNHQGTGVPGTSVDESSYTTPEDRLEMLVRSYRDTNDPDQLEQLIHTARQVLEATVEADAKLLHTLAWALYMRYKDIIDNFGDLEEATKLERRAIEASPPNSTDRQRFSYWLALQLGDFLYHTENLDDLDEAIGLIQSSLENVPDESPMKAAHLANLGVLLKEKYSILGDEGDFESACESLETAIALSSENQNTIATWLEKLADLYDVKHGNLGRLEDLETVFRLRRDSLYATTDDFERGKLARQVQLARTLYELFEETRKLSELQESVRLTREAVAATPEDDPEWLGRIRKLNVTIYILYHETGDSKDLEEAIEVVKRYLEKASKDHRHWSEQLSNYSNYHDSLHSRTGNLTHLDEAVELGRKSLKDIPRNSPNLRIVLGNLSIALSRRSMIRGSLVDLEEAVSYARTALDVTPDDQSSRYIQLHNLGSILLKRFSRNQENESDLNQGIALLREALTSIFSINPEIESILSRLASALDTRHDKLGSSEDLEEGIEVARKAIAAMANPYTERPTSISTLAALLKKRFKAGGPLDDIAEAISITKATLESMPEDSPFRTDLWTTLGDLFAARFSRTWVNSDLDEAVRSYRCAVEHPTGNTLRRIIAATSVMPLCLSLQEAYDIGRTAIDLVPGIAAARSLETGDRQHLLSFSRGLAASVTGAAIRLHRDPSEALAILEQGRGILGSSLDDIRTDIKELQQAFPQLAERFMRLREELESSTGSQLSDEPEEDRGLRRRNAAKNFDDLVEEVRKKPGFEDFLGPLTTEQICAAAAYGPIVVFNSSWMGCEGIVIERERITSMIFKDLDNGELMERAAGFDLGTPDVLEWLWDTITSRVLEVLGFKETPSDQQEWPHIWWIPTGPLSRFPLHASARHRERSGNTIMDRVVSSYSPSLRALVHGRRQREVATGPSHALLIDVEHTDAHPRLPQARAEVKVVSEICESMAIKPVLDVQSKQDVLSCLRDCKIFHFAGHGYTNGDDPSKSHLCLSDNSDPLTVGDILKLNLHEKSPFLAYLSACSTGHVQDDKFIDESIHLISAFQLAGFRHVIGTLWKVRDKHCVDVAQVTYEAIREGEIEMNKTSHTDEPFEGDDGYNQSPNPNSSDLTTNADFNGLVNTRTSLQGDSRALPDAGSNMSGQIANNTATEAPEHGKAKLRLAHRSLDHGQPSGGLRSAPANPPPAPAGSADNGTPFQRLKDTLTKIGSFIGPGFMISVAYIDPGNYSTDIAAGASYRFRLLFIVLLSNIFAVFLQSLAIKLGTVSGLNLAQACRAFLPRWLNYILYVFAEAAIIATDIAEVIGFAIALNLLVPQIPLVAGCAISILDVMVLLIFYRPEGSMKGLRYFEMFIMCLVLGVVICFCIQLSLIKDTTPGEVFQGYLPSKYLIESEAIYQACGILGATVMPHSLYLGSGIVQPRLREYDERSALLPRQVTSEPSVVDNSIDKGYYVPSEKAIKHSLKLSILDLSVSLFTFALFVNSAILIVAGASLYNNPNALDADIFGIHKLLSKTISPTAGTIFALALLLSGVSAGIVCTIAGQMVSEGALNWNVKPWLRRLITRSISITPSIIIAGAVGREGLNAALNGSQVALSIILPFVTAPLIYFTCRDKYMTVQTGSARWRTGDMDDETDAEGIIEDGDGLRGQGVKMTNSWFTMILAILIWLFMAIMNVANLVFLGN</sequence>
<dbReference type="Gene3D" id="1.25.40.10">
    <property type="entry name" value="Tetratricopeptide repeat domain"/>
    <property type="match status" value="2"/>
</dbReference>
<dbReference type="InterPro" id="IPR024983">
    <property type="entry name" value="CHAT_dom"/>
</dbReference>
<keyword evidence="5" id="KW-0175">Coiled coil</keyword>
<feature type="transmembrane region" description="Helical" evidence="7">
    <location>
        <begin position="1511"/>
        <end position="1537"/>
    </location>
</feature>
<dbReference type="SUPFAM" id="SSF48452">
    <property type="entry name" value="TPR-like"/>
    <property type="match status" value="1"/>
</dbReference>
<dbReference type="GO" id="GO:0015086">
    <property type="term" value="F:cadmium ion transmembrane transporter activity"/>
    <property type="evidence" value="ECO:0007669"/>
    <property type="project" value="TreeGrafter"/>
</dbReference>
<comment type="caution">
    <text evidence="9">The sequence shown here is derived from an EMBL/GenBank/DDBJ whole genome shotgun (WGS) entry which is preliminary data.</text>
</comment>
<feature type="transmembrane region" description="Helical" evidence="7">
    <location>
        <begin position="1239"/>
        <end position="1258"/>
    </location>
</feature>
<accession>A0A8H5U9X9</accession>
<feature type="compositionally biased region" description="Polar residues" evidence="6">
    <location>
        <begin position="1097"/>
        <end position="1126"/>
    </location>
</feature>
<feature type="region of interest" description="Disordered" evidence="6">
    <location>
        <begin position="1080"/>
        <end position="1193"/>
    </location>
</feature>
<feature type="transmembrane region" description="Helical" evidence="7">
    <location>
        <begin position="1313"/>
        <end position="1334"/>
    </location>
</feature>
<feature type="compositionally biased region" description="Polar residues" evidence="6">
    <location>
        <begin position="1136"/>
        <end position="1148"/>
    </location>
</feature>
<dbReference type="EMBL" id="JAAQPE010000089">
    <property type="protein sequence ID" value="KAF5686649.1"/>
    <property type="molecule type" value="Genomic_DNA"/>
</dbReference>
<keyword evidence="3 7" id="KW-1133">Transmembrane helix</keyword>
<evidence type="ECO:0000313" key="9">
    <source>
        <dbReference type="EMBL" id="KAF5686649.1"/>
    </source>
</evidence>
<comment type="subcellular location">
    <subcellularLocation>
        <location evidence="1">Membrane</location>
        <topology evidence="1">Multi-pass membrane protein</topology>
    </subcellularLocation>
</comment>
<feature type="region of interest" description="Disordered" evidence="6">
    <location>
        <begin position="1"/>
        <end position="25"/>
    </location>
</feature>
<dbReference type="Pfam" id="PF12770">
    <property type="entry name" value="CHAT"/>
    <property type="match status" value="1"/>
</dbReference>
<evidence type="ECO:0000313" key="10">
    <source>
        <dbReference type="Proteomes" id="UP000572754"/>
    </source>
</evidence>
<keyword evidence="10" id="KW-1185">Reference proteome</keyword>
<feature type="transmembrane region" description="Helical" evidence="7">
    <location>
        <begin position="1346"/>
        <end position="1368"/>
    </location>
</feature>
<evidence type="ECO:0000256" key="6">
    <source>
        <dbReference type="SAM" id="MobiDB-lite"/>
    </source>
</evidence>
<dbReference type="PANTHER" id="PTHR11706:SF101">
    <property type="entry name" value="MANGANESE TRANSPORTER SMF1"/>
    <property type="match status" value="1"/>
</dbReference>
<dbReference type="GO" id="GO:0005384">
    <property type="term" value="F:manganese ion transmembrane transporter activity"/>
    <property type="evidence" value="ECO:0007669"/>
    <property type="project" value="TreeGrafter"/>
</dbReference>
<dbReference type="NCBIfam" id="TIGR01197">
    <property type="entry name" value="nramp"/>
    <property type="match status" value="1"/>
</dbReference>
<evidence type="ECO:0000256" key="3">
    <source>
        <dbReference type="ARBA" id="ARBA00022989"/>
    </source>
</evidence>
<feature type="compositionally biased region" description="Basic and acidic residues" evidence="6">
    <location>
        <begin position="1080"/>
        <end position="1089"/>
    </location>
</feature>
<feature type="transmembrane region" description="Helical" evidence="7">
    <location>
        <begin position="1588"/>
        <end position="1607"/>
    </location>
</feature>
<reference evidence="10" key="1">
    <citation type="journal article" date="2020" name="BMC Genomics">
        <title>Correction to: Identification and distribution of gene clusters required for synthesis of sphingolipid metabolism inhibitors in diverse species of the filamentous fungus Fusarium.</title>
        <authorList>
            <person name="Kim H.S."/>
            <person name="Lohmar J.M."/>
            <person name="Busman M."/>
            <person name="Brown D.W."/>
            <person name="Naumann T.A."/>
            <person name="Divon H.H."/>
            <person name="Lysoe E."/>
            <person name="Uhlig S."/>
            <person name="Proctor R.H."/>
        </authorList>
    </citation>
    <scope>NUCLEOTIDE SEQUENCE [LARGE SCALE GENOMIC DNA]</scope>
    <source>
        <strain evidence="10">NRRL 25331</strain>
    </source>
</reference>
<dbReference type="GO" id="GO:0005886">
    <property type="term" value="C:plasma membrane"/>
    <property type="evidence" value="ECO:0007669"/>
    <property type="project" value="TreeGrafter"/>
</dbReference>
<protein>
    <submittedName>
        <fullName evidence="9">Manganese transport</fullName>
    </submittedName>
</protein>
<evidence type="ECO:0000256" key="7">
    <source>
        <dbReference type="SAM" id="Phobius"/>
    </source>
</evidence>
<evidence type="ECO:0000256" key="2">
    <source>
        <dbReference type="ARBA" id="ARBA00022692"/>
    </source>
</evidence>
<evidence type="ECO:0000256" key="1">
    <source>
        <dbReference type="ARBA" id="ARBA00004141"/>
    </source>
</evidence>
<dbReference type="InterPro" id="IPR001046">
    <property type="entry name" value="NRAMP_fam"/>
</dbReference>
<dbReference type="GO" id="GO:0034755">
    <property type="term" value="P:iron ion transmembrane transport"/>
    <property type="evidence" value="ECO:0007669"/>
    <property type="project" value="TreeGrafter"/>
</dbReference>
<dbReference type="Proteomes" id="UP000572754">
    <property type="component" value="Unassembled WGS sequence"/>
</dbReference>
<organism evidence="9 10">
    <name type="scientific">Fusarium circinatum</name>
    <name type="common">Pitch canker fungus</name>
    <name type="synonym">Gibberella circinata</name>
    <dbReference type="NCBI Taxonomy" id="48490"/>
    <lineage>
        <taxon>Eukaryota</taxon>
        <taxon>Fungi</taxon>
        <taxon>Dikarya</taxon>
        <taxon>Ascomycota</taxon>
        <taxon>Pezizomycotina</taxon>
        <taxon>Sordariomycetes</taxon>
        <taxon>Hypocreomycetidae</taxon>
        <taxon>Hypocreales</taxon>
        <taxon>Nectriaceae</taxon>
        <taxon>Fusarium</taxon>
        <taxon>Fusarium fujikuroi species complex</taxon>
    </lineage>
</organism>
<feature type="compositionally biased region" description="Polar residues" evidence="6">
    <location>
        <begin position="1"/>
        <end position="10"/>
    </location>
</feature>
<feature type="transmembrane region" description="Helical" evidence="7">
    <location>
        <begin position="1558"/>
        <end position="1576"/>
    </location>
</feature>
<gene>
    <name evidence="9" type="ORF">FCIRC_2792</name>
</gene>
<feature type="region of interest" description="Disordered" evidence="6">
    <location>
        <begin position="720"/>
        <end position="741"/>
    </location>
</feature>
<proteinExistence type="predicted"/>
<name>A0A8H5U9X9_FUSCI</name>
<evidence type="ECO:0000256" key="4">
    <source>
        <dbReference type="ARBA" id="ARBA00023136"/>
    </source>
</evidence>
<evidence type="ECO:0000259" key="8">
    <source>
        <dbReference type="Pfam" id="PF12770"/>
    </source>
</evidence>
<feature type="transmembrane region" description="Helical" evidence="7">
    <location>
        <begin position="1391"/>
        <end position="1410"/>
    </location>
</feature>